<proteinExistence type="predicted"/>
<keyword evidence="1" id="KW-0812">Transmembrane</keyword>
<evidence type="ECO:0000313" key="2">
    <source>
        <dbReference type="EMBL" id="OPX42678.1"/>
    </source>
</evidence>
<keyword evidence="1" id="KW-0472">Membrane</keyword>
<evidence type="ECO:0000256" key="1">
    <source>
        <dbReference type="SAM" id="Phobius"/>
    </source>
</evidence>
<accession>A0A1V4SFN1</accession>
<name>A0A1V4SFN1_RUMHU</name>
<dbReference type="EMBL" id="MZGX01000026">
    <property type="protein sequence ID" value="OPX42678.1"/>
    <property type="molecule type" value="Genomic_DNA"/>
</dbReference>
<protein>
    <submittedName>
        <fullName evidence="2">Uncharacterized protein</fullName>
    </submittedName>
</protein>
<dbReference type="Proteomes" id="UP000191554">
    <property type="component" value="Unassembled WGS sequence"/>
</dbReference>
<dbReference type="Gene3D" id="3.90.1720.10">
    <property type="entry name" value="endopeptidase domain like (from Nostoc punctiforme)"/>
    <property type="match status" value="1"/>
</dbReference>
<keyword evidence="1" id="KW-1133">Transmembrane helix</keyword>
<organism evidence="2 3">
    <name type="scientific">Ruminiclostridium hungatei</name>
    <name type="common">Clostridium hungatei</name>
    <dbReference type="NCBI Taxonomy" id="48256"/>
    <lineage>
        <taxon>Bacteria</taxon>
        <taxon>Bacillati</taxon>
        <taxon>Bacillota</taxon>
        <taxon>Clostridia</taxon>
        <taxon>Eubacteriales</taxon>
        <taxon>Oscillospiraceae</taxon>
        <taxon>Ruminiclostridium</taxon>
    </lineage>
</organism>
<dbReference type="OrthoDB" id="1708048at2"/>
<feature type="transmembrane region" description="Helical" evidence="1">
    <location>
        <begin position="12"/>
        <end position="36"/>
    </location>
</feature>
<sequence length="279" mass="31105">MKIPGIKIKIYISIFTILINSYCFFILANSCNTIYYPTSPRLELSYILEKDSLTREDYSLLLRQTGLGRQAVDQLIQLPDGMAKILAYQKSYYAKTKIYSEKLNLFTSQENLLPADKSGGDSIGLAPLKPGDILLTKSTSTLFWRHGHCGMVLNPQEGITIESLEPGTLSMKQPLSKWLNYPTLKIMRLKNADEKTLSEIAEYSENSLLGIKYSILASKATAGPVPGSSNCSQLIWQAFKHGGYDLDSNKGLLVTPEDIAKSPVLETIQVRGFDPEKPW</sequence>
<dbReference type="InterPro" id="IPR038765">
    <property type="entry name" value="Papain-like_cys_pep_sf"/>
</dbReference>
<evidence type="ECO:0000313" key="3">
    <source>
        <dbReference type="Proteomes" id="UP000191554"/>
    </source>
</evidence>
<dbReference type="RefSeq" id="WP_080065920.1">
    <property type="nucleotide sequence ID" value="NZ_MZGX01000026.1"/>
</dbReference>
<comment type="caution">
    <text evidence="2">The sequence shown here is derived from an EMBL/GenBank/DDBJ whole genome shotgun (WGS) entry which is preliminary data.</text>
</comment>
<dbReference type="AlphaFoldDB" id="A0A1V4SFN1"/>
<gene>
    <name evidence="2" type="ORF">CLHUN_35000</name>
</gene>
<reference evidence="2 3" key="1">
    <citation type="submission" date="2017-03" db="EMBL/GenBank/DDBJ databases">
        <title>Genome sequence of Clostridium hungatei DSM 14427.</title>
        <authorList>
            <person name="Poehlein A."/>
            <person name="Daniel R."/>
        </authorList>
    </citation>
    <scope>NUCLEOTIDE SEQUENCE [LARGE SCALE GENOMIC DNA]</scope>
    <source>
        <strain evidence="2 3">DSM 14427</strain>
    </source>
</reference>
<keyword evidence="3" id="KW-1185">Reference proteome</keyword>
<dbReference type="SUPFAM" id="SSF54001">
    <property type="entry name" value="Cysteine proteinases"/>
    <property type="match status" value="1"/>
</dbReference>